<protein>
    <recommendedName>
        <fullName evidence="3">Protein kinase domain-containing protein</fullName>
    </recommendedName>
</protein>
<name>A0A7S7LBK4_9BACI</name>
<dbReference type="AlphaFoldDB" id="A0A7S7LBK4"/>
<organism evidence="1 2">
    <name type="scientific">Anaerobacillus isosaccharinicus</name>
    <dbReference type="NCBI Taxonomy" id="1532552"/>
    <lineage>
        <taxon>Bacteria</taxon>
        <taxon>Bacillati</taxon>
        <taxon>Bacillota</taxon>
        <taxon>Bacilli</taxon>
        <taxon>Bacillales</taxon>
        <taxon>Bacillaceae</taxon>
        <taxon>Anaerobacillus</taxon>
    </lineage>
</organism>
<dbReference type="Proteomes" id="UP000180175">
    <property type="component" value="Chromosome"/>
</dbReference>
<reference evidence="1 2" key="2">
    <citation type="journal article" date="2019" name="Int. J. Syst. Evol. Microbiol.">
        <title>Anaerobacillus isosaccharinicus sp. nov., an alkaliphilic bacterium which degrades isosaccharinic acid.</title>
        <authorList>
            <person name="Bassil N.M."/>
            <person name="Lloyd J.R."/>
        </authorList>
    </citation>
    <scope>NUCLEOTIDE SEQUENCE [LARGE SCALE GENOMIC DNA]</scope>
    <source>
        <strain evidence="1 2">NB2006</strain>
    </source>
</reference>
<dbReference type="InterPro" id="IPR011009">
    <property type="entry name" value="Kinase-like_dom_sf"/>
</dbReference>
<sequence length="95" mass="10916">MDEEEEVYNVLFGNPYFPRMYGSGNNYLVIDFIKGQTLFSCLTNGIPIKDKHIKEIDKALELAKVEGLNPFDIHLRNILITVEGNVKLIDVARFR</sequence>
<gene>
    <name evidence="1" type="ORF">AWH56_010575</name>
</gene>
<dbReference type="SUPFAM" id="SSF56112">
    <property type="entry name" value="Protein kinase-like (PK-like)"/>
    <property type="match status" value="1"/>
</dbReference>
<dbReference type="RefSeq" id="WP_108721410.1">
    <property type="nucleotide sequence ID" value="NZ_CP063356.2"/>
</dbReference>
<dbReference type="EMBL" id="CP063356">
    <property type="protein sequence ID" value="QOY37965.1"/>
    <property type="molecule type" value="Genomic_DNA"/>
</dbReference>
<accession>A0A7S7LBK4</accession>
<dbReference type="Gene3D" id="3.30.200.20">
    <property type="entry name" value="Phosphorylase Kinase, domain 1"/>
    <property type="match status" value="1"/>
</dbReference>
<keyword evidence="2" id="KW-1185">Reference proteome</keyword>
<proteinExistence type="predicted"/>
<dbReference type="KEGG" id="aia:AWH56_010575"/>
<evidence type="ECO:0000313" key="2">
    <source>
        <dbReference type="Proteomes" id="UP000180175"/>
    </source>
</evidence>
<dbReference type="Gene3D" id="1.10.510.10">
    <property type="entry name" value="Transferase(Phosphotransferase) domain 1"/>
    <property type="match status" value="1"/>
</dbReference>
<reference evidence="1 2" key="1">
    <citation type="journal article" date="2017" name="Genome Announc.">
        <title>Draft Genome Sequences of Four Alkaliphilic Bacteria Belonging to the Anaerobacillus Genus.</title>
        <authorList>
            <person name="Bassil N.M."/>
            <person name="Lloyd J.R."/>
        </authorList>
    </citation>
    <scope>NUCLEOTIDE SEQUENCE [LARGE SCALE GENOMIC DNA]</scope>
    <source>
        <strain evidence="1 2">NB2006</strain>
    </source>
</reference>
<evidence type="ECO:0000313" key="1">
    <source>
        <dbReference type="EMBL" id="QOY37965.1"/>
    </source>
</evidence>
<evidence type="ECO:0008006" key="3">
    <source>
        <dbReference type="Google" id="ProtNLM"/>
    </source>
</evidence>